<accession>A0A699QPY6</accession>
<protein>
    <submittedName>
        <fullName evidence="1">Uncharacterized protein</fullName>
    </submittedName>
</protein>
<reference evidence="1" key="1">
    <citation type="journal article" date="2019" name="Sci. Rep.">
        <title>Draft genome of Tanacetum cinerariifolium, the natural source of mosquito coil.</title>
        <authorList>
            <person name="Yamashiro T."/>
            <person name="Shiraishi A."/>
            <person name="Satake H."/>
            <person name="Nakayama K."/>
        </authorList>
    </citation>
    <scope>NUCLEOTIDE SEQUENCE</scope>
</reference>
<dbReference type="AlphaFoldDB" id="A0A699QPY6"/>
<sequence length="102" mass="11820">EFTSEYGISEMLRPELPGPGDRIVDFPKGKVLSDTHIPVVRYRRCQEMDLFSLIRAPNPTKVKTGSRPRAPHELRLLTLTTSRVIEMMSQPRRRIHLVSRRP</sequence>
<proteinExistence type="predicted"/>
<evidence type="ECO:0000313" key="1">
    <source>
        <dbReference type="EMBL" id="GFC74225.1"/>
    </source>
</evidence>
<feature type="non-terminal residue" evidence="1">
    <location>
        <position position="1"/>
    </location>
</feature>
<gene>
    <name evidence="1" type="ORF">Tci_846195</name>
</gene>
<dbReference type="EMBL" id="BKCJ011046289">
    <property type="protein sequence ID" value="GFC74225.1"/>
    <property type="molecule type" value="Genomic_DNA"/>
</dbReference>
<organism evidence="1">
    <name type="scientific">Tanacetum cinerariifolium</name>
    <name type="common">Dalmatian daisy</name>
    <name type="synonym">Chrysanthemum cinerariifolium</name>
    <dbReference type="NCBI Taxonomy" id="118510"/>
    <lineage>
        <taxon>Eukaryota</taxon>
        <taxon>Viridiplantae</taxon>
        <taxon>Streptophyta</taxon>
        <taxon>Embryophyta</taxon>
        <taxon>Tracheophyta</taxon>
        <taxon>Spermatophyta</taxon>
        <taxon>Magnoliopsida</taxon>
        <taxon>eudicotyledons</taxon>
        <taxon>Gunneridae</taxon>
        <taxon>Pentapetalae</taxon>
        <taxon>asterids</taxon>
        <taxon>campanulids</taxon>
        <taxon>Asterales</taxon>
        <taxon>Asteraceae</taxon>
        <taxon>Asteroideae</taxon>
        <taxon>Anthemideae</taxon>
        <taxon>Anthemidinae</taxon>
        <taxon>Tanacetum</taxon>
    </lineage>
</organism>
<name>A0A699QPY6_TANCI</name>
<comment type="caution">
    <text evidence="1">The sequence shown here is derived from an EMBL/GenBank/DDBJ whole genome shotgun (WGS) entry which is preliminary data.</text>
</comment>